<dbReference type="CDD" id="cd07720">
    <property type="entry name" value="OPHC2-like_MBL-fold"/>
    <property type="match status" value="1"/>
</dbReference>
<dbReference type="SMART" id="SM00849">
    <property type="entry name" value="Lactamase_B"/>
    <property type="match status" value="1"/>
</dbReference>
<dbReference type="OrthoDB" id="9773738at2"/>
<keyword evidence="3 6" id="KW-0378">Hydrolase</keyword>
<feature type="domain" description="Metallo-beta-lactamase" evidence="5">
    <location>
        <begin position="52"/>
        <end position="238"/>
    </location>
</feature>
<keyword evidence="7" id="KW-1185">Reference proteome</keyword>
<reference evidence="6 7" key="1">
    <citation type="submission" date="2018-03" db="EMBL/GenBank/DDBJ databases">
        <title>Genomic Encyclopedia of Archaeal and Bacterial Type Strains, Phase II (KMG-II): from individual species to whole genera.</title>
        <authorList>
            <person name="Goeker M."/>
        </authorList>
    </citation>
    <scope>NUCLEOTIDE SEQUENCE [LARGE SCALE GENOMIC DNA]</scope>
    <source>
        <strain evidence="6 7">DSM 101533</strain>
    </source>
</reference>
<dbReference type="SUPFAM" id="SSF56281">
    <property type="entry name" value="Metallo-hydrolase/oxidoreductase"/>
    <property type="match status" value="1"/>
</dbReference>
<evidence type="ECO:0000256" key="3">
    <source>
        <dbReference type="ARBA" id="ARBA00022801"/>
    </source>
</evidence>
<dbReference type="InterPro" id="IPR036866">
    <property type="entry name" value="RibonucZ/Hydroxyglut_hydro"/>
</dbReference>
<comment type="similarity">
    <text evidence="1">Belongs to the metallo-beta-lactamase superfamily.</text>
</comment>
<accession>A0A2T0W180</accession>
<dbReference type="AlphaFoldDB" id="A0A2T0W180"/>
<dbReference type="Pfam" id="PF00753">
    <property type="entry name" value="Lactamase_B"/>
    <property type="match status" value="1"/>
</dbReference>
<sequence>MEHIAHHKVEEVDVFCLTDGGLEFPPRIFPGVEEQRREALLKDAGLNGVQTVFNCYVLRFSDGRVAMVDTGCGAEFGEKGGRMRLLLSRLGILPEDVSRIIFTHLHSDHCGGALTGDELTFPNAEITLHAREALHWNGKDAVAGRLLDRVFSVRTVRGDDDLGDGITVWSLPGHTPGHIGLRLGGLALVGDVVHSEALQLPDPATRPIYDEDPDLAIQSCNLALNAIVDDGLVWSGCHMLGPEKFARLVRQGRGFVRMSL</sequence>
<evidence type="ECO:0000313" key="6">
    <source>
        <dbReference type="EMBL" id="PRY78758.1"/>
    </source>
</evidence>
<dbReference type="Proteomes" id="UP000238007">
    <property type="component" value="Unassembled WGS sequence"/>
</dbReference>
<dbReference type="PANTHER" id="PTHR42978">
    <property type="entry name" value="QUORUM-QUENCHING LACTONASE YTNP-RELATED-RELATED"/>
    <property type="match status" value="1"/>
</dbReference>
<evidence type="ECO:0000256" key="4">
    <source>
        <dbReference type="ARBA" id="ARBA00022833"/>
    </source>
</evidence>
<dbReference type="RefSeq" id="WP_106355530.1">
    <property type="nucleotide sequence ID" value="NZ_PVTP01000003.1"/>
</dbReference>
<evidence type="ECO:0000256" key="1">
    <source>
        <dbReference type="ARBA" id="ARBA00007749"/>
    </source>
</evidence>
<comment type="caution">
    <text evidence="6">The sequence shown here is derived from an EMBL/GenBank/DDBJ whole genome shotgun (WGS) entry which is preliminary data.</text>
</comment>
<proteinExistence type="inferred from homology"/>
<dbReference type="GO" id="GO:0046872">
    <property type="term" value="F:metal ion binding"/>
    <property type="evidence" value="ECO:0007669"/>
    <property type="project" value="UniProtKB-KW"/>
</dbReference>
<keyword evidence="4" id="KW-0862">Zinc</keyword>
<evidence type="ECO:0000313" key="7">
    <source>
        <dbReference type="Proteomes" id="UP000238007"/>
    </source>
</evidence>
<dbReference type="EMBL" id="PVTP01000003">
    <property type="protein sequence ID" value="PRY78758.1"/>
    <property type="molecule type" value="Genomic_DNA"/>
</dbReference>
<keyword evidence="2" id="KW-0479">Metal-binding</keyword>
<protein>
    <submittedName>
        <fullName evidence="6">Glyoxylase-like metal-dependent hydrolase (Beta-lactamase superfamily II)</fullName>
    </submittedName>
</protein>
<dbReference type="GO" id="GO:0016787">
    <property type="term" value="F:hydrolase activity"/>
    <property type="evidence" value="ECO:0007669"/>
    <property type="project" value="UniProtKB-KW"/>
</dbReference>
<gene>
    <name evidence="6" type="ORF">CLV80_10382</name>
</gene>
<dbReference type="Gene3D" id="3.60.15.10">
    <property type="entry name" value="Ribonuclease Z/Hydroxyacylglutathione hydrolase-like"/>
    <property type="match status" value="1"/>
</dbReference>
<dbReference type="InterPro" id="IPR001279">
    <property type="entry name" value="Metallo-B-lactamas"/>
</dbReference>
<evidence type="ECO:0000256" key="2">
    <source>
        <dbReference type="ARBA" id="ARBA00022723"/>
    </source>
</evidence>
<evidence type="ECO:0000259" key="5">
    <source>
        <dbReference type="SMART" id="SM00849"/>
    </source>
</evidence>
<dbReference type="InterPro" id="IPR051013">
    <property type="entry name" value="MBL_superfamily_lactonases"/>
</dbReference>
<organism evidence="6 7">
    <name type="scientific">Yoonia maritima</name>
    <dbReference type="NCBI Taxonomy" id="1435347"/>
    <lineage>
        <taxon>Bacteria</taxon>
        <taxon>Pseudomonadati</taxon>
        <taxon>Pseudomonadota</taxon>
        <taxon>Alphaproteobacteria</taxon>
        <taxon>Rhodobacterales</taxon>
        <taxon>Paracoccaceae</taxon>
        <taxon>Yoonia</taxon>
    </lineage>
</organism>
<name>A0A2T0W180_9RHOB</name>